<evidence type="ECO:0000256" key="3">
    <source>
        <dbReference type="ARBA" id="ARBA00022448"/>
    </source>
</evidence>
<evidence type="ECO:0000256" key="2">
    <source>
        <dbReference type="ARBA" id="ARBA00007935"/>
    </source>
</evidence>
<gene>
    <name evidence="9" type="ORF">FB467_3227</name>
</gene>
<protein>
    <submittedName>
        <fullName evidence="9">Iron complex transport system permease protein</fullName>
    </submittedName>
</protein>
<dbReference type="GO" id="GO:0005886">
    <property type="term" value="C:plasma membrane"/>
    <property type="evidence" value="ECO:0007669"/>
    <property type="project" value="UniProtKB-SubCell"/>
</dbReference>
<dbReference type="Gene3D" id="1.10.3470.10">
    <property type="entry name" value="ABC transporter involved in vitamin B12 uptake, BtuC"/>
    <property type="match status" value="1"/>
</dbReference>
<feature type="transmembrane region" description="Helical" evidence="8">
    <location>
        <begin position="145"/>
        <end position="163"/>
    </location>
</feature>
<evidence type="ECO:0000256" key="8">
    <source>
        <dbReference type="SAM" id="Phobius"/>
    </source>
</evidence>
<keyword evidence="6 8" id="KW-1133">Transmembrane helix</keyword>
<keyword evidence="3" id="KW-0813">Transport</keyword>
<organism evidence="9 10">
    <name type="scientific">Ornithinicoccus hortensis</name>
    <dbReference type="NCBI Taxonomy" id="82346"/>
    <lineage>
        <taxon>Bacteria</taxon>
        <taxon>Bacillati</taxon>
        <taxon>Actinomycetota</taxon>
        <taxon>Actinomycetes</taxon>
        <taxon>Micrococcales</taxon>
        <taxon>Intrasporangiaceae</taxon>
        <taxon>Ornithinicoccus</taxon>
    </lineage>
</organism>
<evidence type="ECO:0000256" key="6">
    <source>
        <dbReference type="ARBA" id="ARBA00022989"/>
    </source>
</evidence>
<dbReference type="EMBL" id="VFOP01000001">
    <property type="protein sequence ID" value="TQL52059.1"/>
    <property type="molecule type" value="Genomic_DNA"/>
</dbReference>
<feature type="transmembrane region" description="Helical" evidence="8">
    <location>
        <begin position="303"/>
        <end position="323"/>
    </location>
</feature>
<comment type="similarity">
    <text evidence="2">Belongs to the binding-protein-dependent transport system permease family. FecCD subfamily.</text>
</comment>
<feature type="transmembrane region" description="Helical" evidence="8">
    <location>
        <begin position="90"/>
        <end position="108"/>
    </location>
</feature>
<dbReference type="Pfam" id="PF01032">
    <property type="entry name" value="FecCD"/>
    <property type="match status" value="1"/>
</dbReference>
<proteinExistence type="inferred from homology"/>
<feature type="transmembrane region" description="Helical" evidence="8">
    <location>
        <begin position="120"/>
        <end position="138"/>
    </location>
</feature>
<dbReference type="GO" id="GO:0022857">
    <property type="term" value="F:transmembrane transporter activity"/>
    <property type="evidence" value="ECO:0007669"/>
    <property type="project" value="InterPro"/>
</dbReference>
<evidence type="ECO:0000256" key="5">
    <source>
        <dbReference type="ARBA" id="ARBA00022692"/>
    </source>
</evidence>
<dbReference type="GO" id="GO:0033214">
    <property type="term" value="P:siderophore-iron import into cell"/>
    <property type="evidence" value="ECO:0007669"/>
    <property type="project" value="TreeGrafter"/>
</dbReference>
<evidence type="ECO:0000256" key="1">
    <source>
        <dbReference type="ARBA" id="ARBA00004651"/>
    </source>
</evidence>
<feature type="transmembrane region" description="Helical" evidence="8">
    <location>
        <begin position="329"/>
        <end position="352"/>
    </location>
</feature>
<dbReference type="PANTHER" id="PTHR30472">
    <property type="entry name" value="FERRIC ENTEROBACTIN TRANSPORT SYSTEM PERMEASE PROTEIN"/>
    <property type="match status" value="1"/>
</dbReference>
<dbReference type="CDD" id="cd06550">
    <property type="entry name" value="TM_ABC_iron-siderophores_like"/>
    <property type="match status" value="1"/>
</dbReference>
<dbReference type="SUPFAM" id="SSF81345">
    <property type="entry name" value="ABC transporter involved in vitamin B12 uptake, BtuC"/>
    <property type="match status" value="1"/>
</dbReference>
<dbReference type="Proteomes" id="UP000319516">
    <property type="component" value="Unassembled WGS sequence"/>
</dbReference>
<feature type="transmembrane region" description="Helical" evidence="8">
    <location>
        <begin position="218"/>
        <end position="242"/>
    </location>
</feature>
<comment type="subcellular location">
    <subcellularLocation>
        <location evidence="1">Cell membrane</location>
        <topology evidence="1">Multi-pass membrane protein</topology>
    </subcellularLocation>
</comment>
<feature type="transmembrane region" description="Helical" evidence="8">
    <location>
        <begin position="175"/>
        <end position="197"/>
    </location>
</feature>
<dbReference type="InterPro" id="IPR000522">
    <property type="entry name" value="ABC_transptr_permease_BtuC"/>
</dbReference>
<evidence type="ECO:0000256" key="4">
    <source>
        <dbReference type="ARBA" id="ARBA00022475"/>
    </source>
</evidence>
<dbReference type="InterPro" id="IPR037294">
    <property type="entry name" value="ABC_BtuC-like"/>
</dbReference>
<keyword evidence="7 8" id="KW-0472">Membrane</keyword>
<keyword evidence="10" id="KW-1185">Reference proteome</keyword>
<dbReference type="RefSeq" id="WP_228393391.1">
    <property type="nucleotide sequence ID" value="NZ_BAAAIK010000001.1"/>
</dbReference>
<accession>A0A542YVE6</accession>
<sequence>MTTLNLWRRSPRRRTIVSGWVLRLGPFSLRVAPRALGVGLVLALVTAVIGIVTMTTGTLEVAPDDVFRALVGDGEERVVRTVRGRRLPRFLTAALVGGSLGIAGSVFQSLSRNALGSPDIIGFTTGAATGAVIQILLLGGGLLQTAVAAVVGGVVTALAVYALSRRDGVSAGIRLVLVGIGVGAILAAINSFLMVRADIRDAEMVQRWEAGSLIGRGWPHVVSVAVAVVILVPLIMACSRQVTYVEMGDDSAYSLGIPVERYRFAALVFAVALTGVAVAATGPIAFIALAAPQIVRRLSHRGGVVVLPSFMMGALLLSLADLISQRIDFGVPAPVGLVTAVIGGLYLIWLLARRA</sequence>
<feature type="transmembrane region" description="Helical" evidence="8">
    <location>
        <begin position="262"/>
        <end position="291"/>
    </location>
</feature>
<dbReference type="AlphaFoldDB" id="A0A542YVE6"/>
<name>A0A542YVE6_9MICO</name>
<dbReference type="PANTHER" id="PTHR30472:SF24">
    <property type="entry name" value="FERRIC ENTEROBACTIN TRANSPORT SYSTEM PERMEASE PROTEIN FEPG"/>
    <property type="match status" value="1"/>
</dbReference>
<evidence type="ECO:0000313" key="9">
    <source>
        <dbReference type="EMBL" id="TQL52059.1"/>
    </source>
</evidence>
<feature type="transmembrane region" description="Helical" evidence="8">
    <location>
        <begin position="31"/>
        <end position="52"/>
    </location>
</feature>
<reference evidence="9 10" key="1">
    <citation type="submission" date="2019-06" db="EMBL/GenBank/DDBJ databases">
        <title>Sequencing the genomes of 1000 actinobacteria strains.</title>
        <authorList>
            <person name="Klenk H.-P."/>
        </authorList>
    </citation>
    <scope>NUCLEOTIDE SEQUENCE [LARGE SCALE GENOMIC DNA]</scope>
    <source>
        <strain evidence="9 10">DSM 12335</strain>
    </source>
</reference>
<keyword evidence="4" id="KW-1003">Cell membrane</keyword>
<evidence type="ECO:0000256" key="7">
    <source>
        <dbReference type="ARBA" id="ARBA00023136"/>
    </source>
</evidence>
<keyword evidence="5 8" id="KW-0812">Transmembrane</keyword>
<comment type="caution">
    <text evidence="9">The sequence shown here is derived from an EMBL/GenBank/DDBJ whole genome shotgun (WGS) entry which is preliminary data.</text>
</comment>
<evidence type="ECO:0000313" key="10">
    <source>
        <dbReference type="Proteomes" id="UP000319516"/>
    </source>
</evidence>